<evidence type="ECO:0000313" key="15">
    <source>
        <dbReference type="Proteomes" id="UP000027195"/>
    </source>
</evidence>
<dbReference type="InterPro" id="IPR027417">
    <property type="entry name" value="P-loop_NTPase"/>
</dbReference>
<dbReference type="Pfam" id="PF13087">
    <property type="entry name" value="AAA_12"/>
    <property type="match status" value="1"/>
</dbReference>
<evidence type="ECO:0000256" key="2">
    <source>
        <dbReference type="ARBA" id="ARBA00005601"/>
    </source>
</evidence>
<evidence type="ECO:0000256" key="12">
    <source>
        <dbReference type="ARBA" id="ARBA00048432"/>
    </source>
</evidence>
<dbReference type="EC" id="3.6.4.13" evidence="3"/>
<feature type="domain" description="Helicase ATP-binding" evidence="13">
    <location>
        <begin position="114"/>
        <end position="278"/>
    </location>
</feature>
<evidence type="ECO:0000259" key="13">
    <source>
        <dbReference type="PROSITE" id="PS51192"/>
    </source>
</evidence>
<sequence>MNGDVIKVISGTGTVYGGVVHVVEDLDVGLRFHGSFRNSPGQLFHIQFSLHRVPLRRMHQALSLPDHSSRLLFPTVEQVLRSAAPSMDQFRSFPLYNRAIAGNLPQAQAVASIITQPTGSAPFIVFGPPGTGKTVTIVEAMLQVLHRNPNARLLACAPSNSAADIIAERLIDSGELTDRQLFRLVASSRRRQHISPKLVNFTMTNHRGAFTVPAAKDFRHFRVVVATCVAAYTLYSMGVSRGHFSHIFIDEAGHALEPEVMIPVKTMADHRTNVVLSGDPMQLGPVIHSHVGRTLGLGVSYLDRLMATDMYHPRIGHGLTTVKLTKNFRSHPSILDFPNKQFYDGELTPCGNTQLINSLAQWSGLVTPGFPILFHGISGQDMREGHSPSYFNPDEASLVKDYVCKLRTDSRLGLDDSHIGVIAPYSAQCGKIRTILRQQYSGITVGSAEQFQGQERRAIIISTVRSSREEIEFDLRHTLGFVANQRRFNVATTRAQALLIVVGDPTVLALDSMWRKFMKYVLDSGGWRGVMPDDFGPGEGLRSAHDPDHRRVEDHIRQMIEQASGGGDIADDVERVELAADAPWRVME</sequence>
<reference evidence="15" key="1">
    <citation type="journal article" date="2014" name="Proc. Natl. Acad. Sci. U.S.A.">
        <title>Extensive sampling of basidiomycete genomes demonstrates inadequacy of the white-rot/brown-rot paradigm for wood decay fungi.</title>
        <authorList>
            <person name="Riley R."/>
            <person name="Salamov A.A."/>
            <person name="Brown D.W."/>
            <person name="Nagy L.G."/>
            <person name="Floudas D."/>
            <person name="Held B.W."/>
            <person name="Levasseur A."/>
            <person name="Lombard V."/>
            <person name="Morin E."/>
            <person name="Otillar R."/>
            <person name="Lindquist E.A."/>
            <person name="Sun H."/>
            <person name="LaButti K.M."/>
            <person name="Schmutz J."/>
            <person name="Jabbour D."/>
            <person name="Luo H."/>
            <person name="Baker S.E."/>
            <person name="Pisabarro A.G."/>
            <person name="Walton J.D."/>
            <person name="Blanchette R.A."/>
            <person name="Henrissat B."/>
            <person name="Martin F."/>
            <person name="Cullen D."/>
            <person name="Hibbett D.S."/>
            <person name="Grigoriev I.V."/>
        </authorList>
    </citation>
    <scope>NUCLEOTIDE SEQUENCE [LARGE SCALE GENOMIC DNA]</scope>
    <source>
        <strain evidence="15">FD-172 SS1</strain>
    </source>
</reference>
<evidence type="ECO:0000256" key="11">
    <source>
        <dbReference type="ARBA" id="ARBA00047984"/>
    </source>
</evidence>
<keyword evidence="8" id="KW-0067">ATP-binding</keyword>
<comment type="subcellular location">
    <subcellularLocation>
        <location evidence="1">Cytoplasm</location>
        <location evidence="1">Cytoplasmic ribonucleoprotein granule</location>
    </subcellularLocation>
</comment>
<dbReference type="GO" id="GO:0003723">
    <property type="term" value="F:RNA binding"/>
    <property type="evidence" value="ECO:0007669"/>
    <property type="project" value="UniProtKB-KW"/>
</dbReference>
<dbReference type="PANTHER" id="PTHR45418:SF1">
    <property type="entry name" value="CANCER_TESTIS ANTIGEN 55"/>
    <property type="match status" value="1"/>
</dbReference>
<evidence type="ECO:0000256" key="3">
    <source>
        <dbReference type="ARBA" id="ARBA00012552"/>
    </source>
</evidence>
<comment type="catalytic activity">
    <reaction evidence="12">
        <text>ATP + H2O = ADP + phosphate + H(+)</text>
        <dbReference type="Rhea" id="RHEA:13065"/>
        <dbReference type="ChEBI" id="CHEBI:15377"/>
        <dbReference type="ChEBI" id="CHEBI:15378"/>
        <dbReference type="ChEBI" id="CHEBI:30616"/>
        <dbReference type="ChEBI" id="CHEBI:43474"/>
        <dbReference type="ChEBI" id="CHEBI:456216"/>
        <dbReference type="EC" id="3.6.4.12"/>
    </reaction>
    <physiologicalReaction direction="left-to-right" evidence="12">
        <dbReference type="Rhea" id="RHEA:13066"/>
    </physiologicalReaction>
</comment>
<keyword evidence="10" id="KW-0943">RNA-mediated gene silencing</keyword>
<dbReference type="Gene3D" id="3.40.50.300">
    <property type="entry name" value="P-loop containing nucleotide triphosphate hydrolases"/>
    <property type="match status" value="2"/>
</dbReference>
<dbReference type="CDD" id="cd18808">
    <property type="entry name" value="SF1_C_Upf1"/>
    <property type="match status" value="1"/>
</dbReference>
<dbReference type="InterPro" id="IPR047187">
    <property type="entry name" value="SF1_C_Upf1"/>
</dbReference>
<evidence type="ECO:0000256" key="9">
    <source>
        <dbReference type="ARBA" id="ARBA00022884"/>
    </source>
</evidence>
<dbReference type="GO" id="GO:0003678">
    <property type="term" value="F:DNA helicase activity"/>
    <property type="evidence" value="ECO:0007669"/>
    <property type="project" value="UniProtKB-EC"/>
</dbReference>
<evidence type="ECO:0000256" key="7">
    <source>
        <dbReference type="ARBA" id="ARBA00022806"/>
    </source>
</evidence>
<evidence type="ECO:0000256" key="6">
    <source>
        <dbReference type="ARBA" id="ARBA00022801"/>
    </source>
</evidence>
<comment type="catalytic activity">
    <reaction evidence="11">
        <text>ATP + H2O = ADP + phosphate + H(+)</text>
        <dbReference type="Rhea" id="RHEA:13065"/>
        <dbReference type="ChEBI" id="CHEBI:15377"/>
        <dbReference type="ChEBI" id="CHEBI:15378"/>
        <dbReference type="ChEBI" id="CHEBI:30616"/>
        <dbReference type="ChEBI" id="CHEBI:43474"/>
        <dbReference type="ChEBI" id="CHEBI:456216"/>
        <dbReference type="EC" id="3.6.4.13"/>
    </reaction>
</comment>
<keyword evidence="4" id="KW-0963">Cytoplasm</keyword>
<keyword evidence="15" id="KW-1185">Reference proteome</keyword>
<dbReference type="PANTHER" id="PTHR45418">
    <property type="entry name" value="CANCER/TESTIS ANTIGEN 55"/>
    <property type="match status" value="1"/>
</dbReference>
<dbReference type="GO" id="GO:0031047">
    <property type="term" value="P:regulatory ncRNA-mediated gene silencing"/>
    <property type="evidence" value="ECO:0007669"/>
    <property type="project" value="UniProtKB-KW"/>
</dbReference>
<accession>A0A067LTT5</accession>
<comment type="similarity">
    <text evidence="2">Belongs to the DNA2/NAM7 helicase family. SDE3 subfamily.</text>
</comment>
<keyword evidence="9" id="KW-0694">RNA-binding</keyword>
<dbReference type="PROSITE" id="PS51192">
    <property type="entry name" value="HELICASE_ATP_BIND_1"/>
    <property type="match status" value="1"/>
</dbReference>
<evidence type="ECO:0000256" key="8">
    <source>
        <dbReference type="ARBA" id="ARBA00022840"/>
    </source>
</evidence>
<dbReference type="HOGENOM" id="CLU_001666_6_4_1"/>
<evidence type="ECO:0000256" key="10">
    <source>
        <dbReference type="ARBA" id="ARBA00023158"/>
    </source>
</evidence>
<evidence type="ECO:0000313" key="14">
    <source>
        <dbReference type="EMBL" id="KDQ06708.1"/>
    </source>
</evidence>
<dbReference type="InParanoid" id="A0A067LTT5"/>
<keyword evidence="7" id="KW-0347">Helicase</keyword>
<dbReference type="STRING" id="930990.A0A067LTT5"/>
<evidence type="ECO:0000256" key="1">
    <source>
        <dbReference type="ARBA" id="ARBA00004331"/>
    </source>
</evidence>
<dbReference type="Pfam" id="PF13086">
    <property type="entry name" value="AAA_11"/>
    <property type="match status" value="2"/>
</dbReference>
<keyword evidence="6" id="KW-0378">Hydrolase</keyword>
<protein>
    <recommendedName>
        <fullName evidence="3">RNA helicase</fullName>
        <ecNumber evidence="3">3.6.4.13</ecNumber>
    </recommendedName>
</protein>
<dbReference type="SUPFAM" id="SSF52540">
    <property type="entry name" value="P-loop containing nucleoside triphosphate hydrolases"/>
    <property type="match status" value="1"/>
</dbReference>
<gene>
    <name evidence="14" type="ORF">BOTBODRAFT_244447</name>
</gene>
<dbReference type="OrthoDB" id="6513042at2759"/>
<dbReference type="AlphaFoldDB" id="A0A067LTT5"/>
<name>A0A067LTT5_BOTB1</name>
<dbReference type="EMBL" id="KL198126">
    <property type="protein sequence ID" value="KDQ06708.1"/>
    <property type="molecule type" value="Genomic_DNA"/>
</dbReference>
<dbReference type="GO" id="GO:0032574">
    <property type="term" value="F:5'-3' RNA helicase activity"/>
    <property type="evidence" value="ECO:0007669"/>
    <property type="project" value="InterPro"/>
</dbReference>
<dbReference type="InterPro" id="IPR026122">
    <property type="entry name" value="MOV-10/SDE3_DEXXQ/H-box"/>
</dbReference>
<dbReference type="Proteomes" id="UP000027195">
    <property type="component" value="Unassembled WGS sequence"/>
</dbReference>
<proteinExistence type="inferred from homology"/>
<dbReference type="InterPro" id="IPR041679">
    <property type="entry name" value="DNA2/NAM7-like_C"/>
</dbReference>
<dbReference type="CDD" id="cd18038">
    <property type="entry name" value="DEXXQc_Helz-like"/>
    <property type="match status" value="1"/>
</dbReference>
<dbReference type="InterPro" id="IPR014001">
    <property type="entry name" value="Helicase_ATP-bd"/>
</dbReference>
<dbReference type="GO" id="GO:0005524">
    <property type="term" value="F:ATP binding"/>
    <property type="evidence" value="ECO:0007669"/>
    <property type="project" value="UniProtKB-KW"/>
</dbReference>
<evidence type="ECO:0000256" key="5">
    <source>
        <dbReference type="ARBA" id="ARBA00022741"/>
    </source>
</evidence>
<dbReference type="FunFam" id="3.40.50.300:FF:000608">
    <property type="entry name" value="Mov10 RISC complex RNA helicase"/>
    <property type="match status" value="1"/>
</dbReference>
<keyword evidence="5" id="KW-0547">Nucleotide-binding</keyword>
<dbReference type="GO" id="GO:0016787">
    <property type="term" value="F:hydrolase activity"/>
    <property type="evidence" value="ECO:0007669"/>
    <property type="project" value="UniProtKB-KW"/>
</dbReference>
<evidence type="ECO:0000256" key="4">
    <source>
        <dbReference type="ARBA" id="ARBA00022490"/>
    </source>
</evidence>
<dbReference type="InterPro" id="IPR041677">
    <property type="entry name" value="DNA2/NAM7_AAA_11"/>
</dbReference>
<dbReference type="GO" id="GO:0036464">
    <property type="term" value="C:cytoplasmic ribonucleoprotein granule"/>
    <property type="evidence" value="ECO:0007669"/>
    <property type="project" value="UniProtKB-SubCell"/>
</dbReference>
<organism evidence="14 15">
    <name type="scientific">Botryobasidium botryosum (strain FD-172 SS1)</name>
    <dbReference type="NCBI Taxonomy" id="930990"/>
    <lineage>
        <taxon>Eukaryota</taxon>
        <taxon>Fungi</taxon>
        <taxon>Dikarya</taxon>
        <taxon>Basidiomycota</taxon>
        <taxon>Agaricomycotina</taxon>
        <taxon>Agaricomycetes</taxon>
        <taxon>Cantharellales</taxon>
        <taxon>Botryobasidiaceae</taxon>
        <taxon>Botryobasidium</taxon>
    </lineage>
</organism>